<dbReference type="Pfam" id="PF25432">
    <property type="entry name" value="FF_PRPF40A"/>
    <property type="match status" value="1"/>
</dbReference>
<dbReference type="Gene3D" id="1.10.10.440">
    <property type="entry name" value="FF domain"/>
    <property type="match status" value="6"/>
</dbReference>
<comment type="subcellular location">
    <subcellularLocation>
        <location evidence="2">Endoplasmic reticulum</location>
    </subcellularLocation>
    <subcellularLocation>
        <location evidence="1">Golgi apparatus</location>
        <location evidence="1">cis-Golgi network</location>
    </subcellularLocation>
</comment>
<dbReference type="InterPro" id="IPR016721">
    <property type="entry name" value="Bet3"/>
</dbReference>
<accession>A0AAD4NDD6</accession>
<feature type="compositionally biased region" description="Polar residues" evidence="10">
    <location>
        <begin position="263"/>
        <end position="274"/>
    </location>
</feature>
<comment type="similarity">
    <text evidence="3">Belongs to the TRAPP small subunits family. BET3 subfamily.</text>
</comment>
<dbReference type="PANTHER" id="PTHR11864">
    <property type="entry name" value="PRE-MRNA-PROCESSING PROTEIN PRP40"/>
    <property type="match status" value="1"/>
</dbReference>
<dbReference type="GO" id="GO:0045292">
    <property type="term" value="P:mRNA cis splicing, via spliceosome"/>
    <property type="evidence" value="ECO:0007669"/>
    <property type="project" value="InterPro"/>
</dbReference>
<keyword evidence="14" id="KW-1185">Reference proteome</keyword>
<comment type="caution">
    <text evidence="13">The sequence shown here is derived from an EMBL/GenBank/DDBJ whole genome shotgun (WGS) entry which is preliminary data.</text>
</comment>
<evidence type="ECO:0000256" key="2">
    <source>
        <dbReference type="ARBA" id="ARBA00004240"/>
    </source>
</evidence>
<dbReference type="CDD" id="cd14942">
    <property type="entry name" value="TRAPPC3_bet3"/>
    <property type="match status" value="1"/>
</dbReference>
<dbReference type="Pfam" id="PF01846">
    <property type="entry name" value="FF"/>
    <property type="match status" value="4"/>
</dbReference>
<dbReference type="GO" id="GO:0005794">
    <property type="term" value="C:Golgi apparatus"/>
    <property type="evidence" value="ECO:0007669"/>
    <property type="project" value="UniProtKB-SubCell"/>
</dbReference>
<dbReference type="Pfam" id="PF04051">
    <property type="entry name" value="TRAPP"/>
    <property type="match status" value="1"/>
</dbReference>
<evidence type="ECO:0000256" key="3">
    <source>
        <dbReference type="ARBA" id="ARBA00006218"/>
    </source>
</evidence>
<evidence type="ECO:0000313" key="14">
    <source>
        <dbReference type="Proteomes" id="UP001201812"/>
    </source>
</evidence>
<dbReference type="InterPro" id="IPR036517">
    <property type="entry name" value="FF_domain_sf"/>
</dbReference>
<dbReference type="PROSITE" id="PS51676">
    <property type="entry name" value="FF"/>
    <property type="match status" value="3"/>
</dbReference>
<proteinExistence type="inferred from homology"/>
<feature type="region of interest" description="Disordered" evidence="10">
    <location>
        <begin position="737"/>
        <end position="834"/>
    </location>
</feature>
<evidence type="ECO:0000256" key="9">
    <source>
        <dbReference type="SAM" id="Coils"/>
    </source>
</evidence>
<dbReference type="GO" id="GO:0071004">
    <property type="term" value="C:U2-type prespliceosome"/>
    <property type="evidence" value="ECO:0007669"/>
    <property type="project" value="TreeGrafter"/>
</dbReference>
<keyword evidence="5" id="KW-0677">Repeat</keyword>
<dbReference type="PANTHER" id="PTHR11864:SF0">
    <property type="entry name" value="PRP40 PRE-MRNA PROCESSING FACTOR 40 HOMOLOG A (YEAST)"/>
    <property type="match status" value="1"/>
</dbReference>
<sequence>MKEQIGCGNSVRMLPDEVFITLLNEMHEKSHVDTKTSYEQLALKVVNDRRFNVAMRISEKKQLFAEWKSQIGKENDCRKDKGMLPFGQRFQLNVGQPGIFPHQVLLPPMPVIVSSASGVVLSSTGHPAMAGPSAAVFTSAHNAQQQPVPMMIAPELMNEIDSATPSHKSGSPTSPSGEKLQDAWTEHIASDGRKYYYNRAKKTSSWTKPDELKTPEEREKSVWREYKTAEGKSYYYNTQTKDTTWNKPAIFEPRKGMKKEADSTTQSPVLTTGGETSELERAMAATMKKLEKQEANSAKSYAPKDVVTSRSDTSIEASDEYEIRRRQVEKYKELLMDKYNNGRINTNQSWEQAMKHLQHDPRFNILPKMSERKQVFNAWKTQRTKEERDEKRLAIKKAKEDLEKWLMNNPKVRPSMRYQKADTLFATEEVWKAVSESERREIFLDVLPLIREREAKSKQELRDRNTKALADILDSIDEINNRTTWAQAQRILIENPDFANDSVLQGMDKEDALVVFQEHILEAEKLYEKEKQLEAKRIHRQERKTRESFMDFLKELNQKGILSSMSTWSALYPTIAADPRYENMLTQTGSTPLDLFKFYVEDLKNQYYEDRHTIREILKSLNVSVTTSTSFDQLQQWVKSDERGKKVDPGNMKLCYNSLFEKAQDKEKEAERELIKKQKRQESAFRSVLRALSPPVEPTTTWETVRERIKEDNNYQAIESEELREQFFSNYIKSISESAESDAMKSDSESDLKPKEKKPKKHRGGETEKKRKKEKHKRSPTPGSSAGENNEHTTDEGEIIEDEENRTSKKRRNERMREDKNEGEIESDEMSASELERQRSMILKKLNDLKMARGSKQVALDTKMMSGELFTLTYGALVLDLCRDLESPEEVNQQLDKIGYNMGLRIADDFLAKNPRVGKCAEMQQVVDIIAKNALKSYLGVTAQATSISPTGDEYAVLLESNPLVEFVEIPPEWSKVCYSQVICGAIRGALEALHMEVRVFLVSDVPNPTEIRVKFQRVLHESVPAGDED</sequence>
<dbReference type="FunFam" id="1.10.10.440:FF:000002">
    <property type="entry name" value="pre-mRNA-processing factor 40 homolog A isoform X1"/>
    <property type="match status" value="1"/>
</dbReference>
<evidence type="ECO:0000256" key="10">
    <source>
        <dbReference type="SAM" id="MobiDB-lite"/>
    </source>
</evidence>
<dbReference type="GO" id="GO:0005783">
    <property type="term" value="C:endoplasmic reticulum"/>
    <property type="evidence" value="ECO:0007669"/>
    <property type="project" value="UniProtKB-SubCell"/>
</dbReference>
<dbReference type="InterPro" id="IPR024096">
    <property type="entry name" value="NO_sig/Golgi_transp_ligand-bd"/>
</dbReference>
<evidence type="ECO:0000256" key="5">
    <source>
        <dbReference type="ARBA" id="ARBA00022737"/>
    </source>
</evidence>
<feature type="domain" description="WW" evidence="11">
    <location>
        <begin position="223"/>
        <end position="250"/>
    </location>
</feature>
<feature type="region of interest" description="Disordered" evidence="10">
    <location>
        <begin position="255"/>
        <end position="274"/>
    </location>
</feature>
<dbReference type="PROSITE" id="PS01159">
    <property type="entry name" value="WW_DOMAIN_1"/>
    <property type="match status" value="2"/>
</dbReference>
<evidence type="ECO:0000259" key="11">
    <source>
        <dbReference type="PROSITE" id="PS50020"/>
    </source>
</evidence>
<evidence type="ECO:0000313" key="13">
    <source>
        <dbReference type="EMBL" id="KAI1725262.1"/>
    </source>
</evidence>
<feature type="domain" description="WW" evidence="11">
    <location>
        <begin position="178"/>
        <end position="211"/>
    </location>
</feature>
<keyword evidence="7" id="KW-0931">ER-Golgi transport</keyword>
<feature type="compositionally biased region" description="Basic and acidic residues" evidence="10">
    <location>
        <begin position="742"/>
        <end position="754"/>
    </location>
</feature>
<dbReference type="InterPro" id="IPR007194">
    <property type="entry name" value="TRAPP_component"/>
</dbReference>
<dbReference type="InterPro" id="IPR001202">
    <property type="entry name" value="WW_dom"/>
</dbReference>
<dbReference type="GO" id="GO:0030008">
    <property type="term" value="C:TRAPP complex"/>
    <property type="evidence" value="ECO:0007669"/>
    <property type="project" value="InterPro"/>
</dbReference>
<protein>
    <submittedName>
        <fullName evidence="13">FF domain-containing protein</fullName>
    </submittedName>
</protein>
<dbReference type="CDD" id="cd00201">
    <property type="entry name" value="WW"/>
    <property type="match status" value="2"/>
</dbReference>
<dbReference type="GO" id="GO:0003723">
    <property type="term" value="F:RNA binding"/>
    <property type="evidence" value="ECO:0007669"/>
    <property type="project" value="TreeGrafter"/>
</dbReference>
<dbReference type="AlphaFoldDB" id="A0AAD4NDD6"/>
<dbReference type="SUPFAM" id="SSF81698">
    <property type="entry name" value="FF domain"/>
    <property type="match status" value="6"/>
</dbReference>
<dbReference type="PROSITE" id="PS50020">
    <property type="entry name" value="WW_DOMAIN_2"/>
    <property type="match status" value="2"/>
</dbReference>
<dbReference type="InterPro" id="IPR036020">
    <property type="entry name" value="WW_dom_sf"/>
</dbReference>
<feature type="domain" description="FF" evidence="12">
    <location>
        <begin position="324"/>
        <end position="382"/>
    </location>
</feature>
<dbReference type="Gene3D" id="2.20.70.10">
    <property type="match status" value="2"/>
</dbReference>
<dbReference type="EMBL" id="JAKKPZ010000002">
    <property type="protein sequence ID" value="KAI1725262.1"/>
    <property type="molecule type" value="Genomic_DNA"/>
</dbReference>
<feature type="region of interest" description="Disordered" evidence="10">
    <location>
        <begin position="161"/>
        <end position="180"/>
    </location>
</feature>
<evidence type="ECO:0000256" key="6">
    <source>
        <dbReference type="ARBA" id="ARBA00022824"/>
    </source>
</evidence>
<gene>
    <name evidence="13" type="ORF">DdX_01914</name>
</gene>
<evidence type="ECO:0000256" key="1">
    <source>
        <dbReference type="ARBA" id="ARBA00004222"/>
    </source>
</evidence>
<dbReference type="Gene3D" id="3.30.1380.20">
    <property type="entry name" value="Trafficking protein particle complex subunit 3"/>
    <property type="match status" value="1"/>
</dbReference>
<evidence type="ECO:0000256" key="8">
    <source>
        <dbReference type="ARBA" id="ARBA00023034"/>
    </source>
</evidence>
<feature type="compositionally biased region" description="Basic residues" evidence="10">
    <location>
        <begin position="770"/>
        <end position="779"/>
    </location>
</feature>
<dbReference type="SMART" id="SM00456">
    <property type="entry name" value="WW"/>
    <property type="match status" value="2"/>
</dbReference>
<feature type="domain" description="FF" evidence="12">
    <location>
        <begin position="541"/>
        <end position="602"/>
    </location>
</feature>
<feature type="compositionally biased region" description="Polar residues" evidence="10">
    <location>
        <begin position="161"/>
        <end position="176"/>
    </location>
</feature>
<keyword evidence="9" id="KW-0175">Coiled coil</keyword>
<dbReference type="GO" id="GO:0005685">
    <property type="term" value="C:U1 snRNP"/>
    <property type="evidence" value="ECO:0007669"/>
    <property type="project" value="TreeGrafter"/>
</dbReference>
<reference evidence="13" key="1">
    <citation type="submission" date="2022-01" db="EMBL/GenBank/DDBJ databases">
        <title>Genome Sequence Resource for Two Populations of Ditylenchus destructor, the Migratory Endoparasitic Phytonematode.</title>
        <authorList>
            <person name="Zhang H."/>
            <person name="Lin R."/>
            <person name="Xie B."/>
        </authorList>
    </citation>
    <scope>NUCLEOTIDE SEQUENCE</scope>
    <source>
        <strain evidence="13">BazhouSP</strain>
    </source>
</reference>
<organism evidence="13 14">
    <name type="scientific">Ditylenchus destructor</name>
    <dbReference type="NCBI Taxonomy" id="166010"/>
    <lineage>
        <taxon>Eukaryota</taxon>
        <taxon>Metazoa</taxon>
        <taxon>Ecdysozoa</taxon>
        <taxon>Nematoda</taxon>
        <taxon>Chromadorea</taxon>
        <taxon>Rhabditida</taxon>
        <taxon>Tylenchina</taxon>
        <taxon>Tylenchomorpha</taxon>
        <taxon>Sphaerularioidea</taxon>
        <taxon>Anguinidae</taxon>
        <taxon>Anguininae</taxon>
        <taxon>Ditylenchus</taxon>
    </lineage>
</organism>
<name>A0AAD4NDD6_9BILA</name>
<dbReference type="GO" id="GO:0048193">
    <property type="term" value="P:Golgi vesicle transport"/>
    <property type="evidence" value="ECO:0007669"/>
    <property type="project" value="InterPro"/>
</dbReference>
<keyword evidence="6" id="KW-0256">Endoplasmic reticulum</keyword>
<feature type="domain" description="FF" evidence="12">
    <location>
        <begin position="678"/>
        <end position="734"/>
    </location>
</feature>
<evidence type="ECO:0000256" key="4">
    <source>
        <dbReference type="ARBA" id="ARBA00022448"/>
    </source>
</evidence>
<dbReference type="InterPro" id="IPR039726">
    <property type="entry name" value="Prp40-like"/>
</dbReference>
<evidence type="ECO:0000259" key="12">
    <source>
        <dbReference type="PROSITE" id="PS51676"/>
    </source>
</evidence>
<feature type="coiled-coil region" evidence="9">
    <location>
        <begin position="381"/>
        <end position="408"/>
    </location>
</feature>
<dbReference type="SUPFAM" id="SSF51045">
    <property type="entry name" value="WW domain"/>
    <property type="match status" value="2"/>
</dbReference>
<dbReference type="SMART" id="SM00441">
    <property type="entry name" value="FF"/>
    <property type="match status" value="5"/>
</dbReference>
<dbReference type="Pfam" id="PF00397">
    <property type="entry name" value="WW"/>
    <property type="match status" value="2"/>
</dbReference>
<keyword evidence="4" id="KW-0813">Transport</keyword>
<dbReference type="InterPro" id="IPR002713">
    <property type="entry name" value="FF_domain"/>
</dbReference>
<evidence type="ECO:0000256" key="7">
    <source>
        <dbReference type="ARBA" id="ARBA00022892"/>
    </source>
</evidence>
<dbReference type="Proteomes" id="UP001201812">
    <property type="component" value="Unassembled WGS sequence"/>
</dbReference>
<keyword evidence="8" id="KW-0333">Golgi apparatus</keyword>
<dbReference type="FunFam" id="1.10.10.440:FF:000003">
    <property type="entry name" value="Pre-mRNA processing factor 40 homolog A"/>
    <property type="match status" value="1"/>
</dbReference>
<dbReference type="SUPFAM" id="SSF111126">
    <property type="entry name" value="Ligand-binding domain in the NO signalling and Golgi transport"/>
    <property type="match status" value="1"/>
</dbReference>